<dbReference type="EMBL" id="MU152524">
    <property type="protein sequence ID" value="KAF9440440.1"/>
    <property type="molecule type" value="Genomic_DNA"/>
</dbReference>
<dbReference type="AlphaFoldDB" id="A0A9P6BWH3"/>
<keyword evidence="2" id="KW-1185">Reference proteome</keyword>
<protein>
    <submittedName>
        <fullName evidence="1">Uncharacterized protein</fullName>
    </submittedName>
</protein>
<dbReference type="Proteomes" id="UP000807342">
    <property type="component" value="Unassembled WGS sequence"/>
</dbReference>
<organism evidence="1 2">
    <name type="scientific">Macrolepiota fuliginosa MF-IS2</name>
    <dbReference type="NCBI Taxonomy" id="1400762"/>
    <lineage>
        <taxon>Eukaryota</taxon>
        <taxon>Fungi</taxon>
        <taxon>Dikarya</taxon>
        <taxon>Basidiomycota</taxon>
        <taxon>Agaricomycotina</taxon>
        <taxon>Agaricomycetes</taxon>
        <taxon>Agaricomycetidae</taxon>
        <taxon>Agaricales</taxon>
        <taxon>Agaricineae</taxon>
        <taxon>Agaricaceae</taxon>
        <taxon>Macrolepiota</taxon>
    </lineage>
</organism>
<accession>A0A9P6BWH3</accession>
<evidence type="ECO:0000313" key="1">
    <source>
        <dbReference type="EMBL" id="KAF9440440.1"/>
    </source>
</evidence>
<name>A0A9P6BWH3_9AGAR</name>
<gene>
    <name evidence="1" type="ORF">P691DRAFT_113342</name>
</gene>
<sequence>MYQGLLSLSRLRNSLTHAPKLPGKTSCGPNHANECVVAWRVRWEVMLDEAKRAGNRLDDPGKLLEVFLKSVTTHPVRSLTGKSKLPPIPCSPTFKSLLKLTKEKLDDGIADYFMIP</sequence>
<dbReference type="OrthoDB" id="2886395at2759"/>
<proteinExistence type="predicted"/>
<evidence type="ECO:0000313" key="2">
    <source>
        <dbReference type="Proteomes" id="UP000807342"/>
    </source>
</evidence>
<reference evidence="1" key="1">
    <citation type="submission" date="2020-11" db="EMBL/GenBank/DDBJ databases">
        <authorList>
            <consortium name="DOE Joint Genome Institute"/>
            <person name="Ahrendt S."/>
            <person name="Riley R."/>
            <person name="Andreopoulos W."/>
            <person name="Labutti K."/>
            <person name="Pangilinan J."/>
            <person name="Ruiz-Duenas F.J."/>
            <person name="Barrasa J.M."/>
            <person name="Sanchez-Garcia M."/>
            <person name="Camarero S."/>
            <person name="Miyauchi S."/>
            <person name="Serrano A."/>
            <person name="Linde D."/>
            <person name="Babiker R."/>
            <person name="Drula E."/>
            <person name="Ayuso-Fernandez I."/>
            <person name="Pacheco R."/>
            <person name="Padilla G."/>
            <person name="Ferreira P."/>
            <person name="Barriuso J."/>
            <person name="Kellner H."/>
            <person name="Castanera R."/>
            <person name="Alfaro M."/>
            <person name="Ramirez L."/>
            <person name="Pisabarro A.G."/>
            <person name="Kuo A."/>
            <person name="Tritt A."/>
            <person name="Lipzen A."/>
            <person name="He G."/>
            <person name="Yan M."/>
            <person name="Ng V."/>
            <person name="Cullen D."/>
            <person name="Martin F."/>
            <person name="Rosso M.-N."/>
            <person name="Henrissat B."/>
            <person name="Hibbett D."/>
            <person name="Martinez A.T."/>
            <person name="Grigoriev I.V."/>
        </authorList>
    </citation>
    <scope>NUCLEOTIDE SEQUENCE</scope>
    <source>
        <strain evidence="1">MF-IS2</strain>
    </source>
</reference>
<comment type="caution">
    <text evidence="1">The sequence shown here is derived from an EMBL/GenBank/DDBJ whole genome shotgun (WGS) entry which is preliminary data.</text>
</comment>